<dbReference type="PANTHER" id="PTHR35984:SF1">
    <property type="entry name" value="PERIPLASMIC SERINE PROTEASE"/>
    <property type="match status" value="1"/>
</dbReference>
<sequence length="454" mass="52176">MVTTDTTGAGAINTLDVSDTLSAVINTTQKIDFTETYINNRYFFPQLDAFANYLLMVLFVASFYFIVICVVSTIYHYMKVRECRKRERQVKELVPKGYEIMYIVNFENHGDFSSSSNLNEYTKIVVEFYTGLRLNLIDIAKSIYHYFNSNNTDTECEFDEKEDNECKDKEPGTMANVTDTVDEEEEDDDTDNGKEDTTNEVEPNDKDGVAENEENDSYDDTEKDDEINDTRCVFDIDDYEAIIERIRKASEKDKSLLIFIDSPGGGMVESDSVCTALRTYQTMRLVQKSKRKVVCVVDRIAQSAGSMLALSSDVLHVSHFAVLGPTDPQTLMIHEDEERPVSCQLYNEYEKLSKNSKTDGSSVNQNEFLVTKVESQMHKSNIETFKTLRQYVKLPKKNKQKMLKMFCDNVHPHHKEFTVVDLYNLGLSMDSISSREKALLARLKRCRELREYSN</sequence>
<evidence type="ECO:0000256" key="2">
    <source>
        <dbReference type="SAM" id="Phobius"/>
    </source>
</evidence>
<evidence type="ECO:0000256" key="1">
    <source>
        <dbReference type="SAM" id="MobiDB-lite"/>
    </source>
</evidence>
<feature type="compositionally biased region" description="Basic and acidic residues" evidence="1">
    <location>
        <begin position="191"/>
        <end position="209"/>
    </location>
</feature>
<feature type="compositionally biased region" description="Acidic residues" evidence="1">
    <location>
        <begin position="180"/>
        <end position="190"/>
    </location>
</feature>
<keyword evidence="2" id="KW-0812">Transmembrane</keyword>
<dbReference type="Gene3D" id="3.90.226.10">
    <property type="entry name" value="2-enoyl-CoA Hydratase, Chain A, domain 1"/>
    <property type="match status" value="1"/>
</dbReference>
<keyword evidence="4" id="KW-1185">Reference proteome</keyword>
<comment type="caution">
    <text evidence="3">The sequence shown here is derived from an EMBL/GenBank/DDBJ whole genome shotgun (WGS) entry which is preliminary data.</text>
</comment>
<reference evidence="3 4" key="1">
    <citation type="submission" date="2018-10" db="EMBL/GenBank/DDBJ databases">
        <authorList>
            <consortium name="IHU Genomes"/>
        </authorList>
    </citation>
    <scope>NUCLEOTIDE SEQUENCE [LARGE SCALE GENOMIC DNA]</scope>
    <source>
        <strain evidence="3 4">A1</strain>
    </source>
</reference>
<accession>A0A5K0UBP5</accession>
<feature type="region of interest" description="Disordered" evidence="1">
    <location>
        <begin position="159"/>
        <end position="224"/>
    </location>
</feature>
<dbReference type="Proteomes" id="UP000594342">
    <property type="component" value="Unassembled WGS sequence"/>
</dbReference>
<evidence type="ECO:0000313" key="3">
    <source>
        <dbReference type="EMBL" id="VBB18546.1"/>
    </source>
</evidence>
<organism evidence="3 4">
    <name type="scientific">Yasminevirus sp. GU-2018</name>
    <dbReference type="NCBI Taxonomy" id="2420051"/>
    <lineage>
        <taxon>Viruses</taxon>
        <taxon>Varidnaviria</taxon>
        <taxon>Bamfordvirae</taxon>
        <taxon>Nucleocytoviricota</taxon>
        <taxon>Megaviricetes</taxon>
        <taxon>Imitervirales</taxon>
        <taxon>Mimiviridae</taxon>
        <taxon>Klosneuvirinae</taxon>
        <taxon>Yasminevirus</taxon>
        <taxon>Yasminevirus saudimassiliense</taxon>
    </lineage>
</organism>
<keyword evidence="2" id="KW-0472">Membrane</keyword>
<proteinExistence type="predicted"/>
<feature type="compositionally biased region" description="Acidic residues" evidence="1">
    <location>
        <begin position="210"/>
        <end position="224"/>
    </location>
</feature>
<feature type="transmembrane region" description="Helical" evidence="2">
    <location>
        <begin position="53"/>
        <end position="78"/>
    </location>
</feature>
<evidence type="ECO:0000313" key="4">
    <source>
        <dbReference type="Proteomes" id="UP000594342"/>
    </source>
</evidence>
<dbReference type="GO" id="GO:0016020">
    <property type="term" value="C:membrane"/>
    <property type="evidence" value="ECO:0007669"/>
    <property type="project" value="InterPro"/>
</dbReference>
<dbReference type="InterPro" id="IPR002825">
    <property type="entry name" value="Pept_S49_ser-pept_pro"/>
</dbReference>
<dbReference type="Pfam" id="PF01972">
    <property type="entry name" value="SDH_protease"/>
    <property type="match status" value="1"/>
</dbReference>
<dbReference type="EMBL" id="UPSH01000001">
    <property type="protein sequence ID" value="VBB18546.1"/>
    <property type="molecule type" value="Genomic_DNA"/>
</dbReference>
<protein>
    <submittedName>
        <fullName evidence="3">Uncharacterized protein</fullName>
    </submittedName>
</protein>
<dbReference type="InterPro" id="IPR029045">
    <property type="entry name" value="ClpP/crotonase-like_dom_sf"/>
</dbReference>
<keyword evidence="2" id="KW-1133">Transmembrane helix</keyword>
<dbReference type="SUPFAM" id="SSF52096">
    <property type="entry name" value="ClpP/crotonase"/>
    <property type="match status" value="1"/>
</dbReference>
<dbReference type="PANTHER" id="PTHR35984">
    <property type="entry name" value="PERIPLASMIC SERINE PROTEASE"/>
    <property type="match status" value="1"/>
</dbReference>
<gene>
    <name evidence="3" type="ORF">YASMINEVIRUS_1009</name>
</gene>
<name>A0A5K0UBP5_9VIRU</name>